<proteinExistence type="predicted"/>
<accession>A0AA35VV08</accession>
<organism evidence="5 6">
    <name type="scientific">Geodia barretti</name>
    <name type="common">Barrett's horny sponge</name>
    <dbReference type="NCBI Taxonomy" id="519541"/>
    <lineage>
        <taxon>Eukaryota</taxon>
        <taxon>Metazoa</taxon>
        <taxon>Porifera</taxon>
        <taxon>Demospongiae</taxon>
        <taxon>Heteroscleromorpha</taxon>
        <taxon>Tetractinellida</taxon>
        <taxon>Astrophorina</taxon>
        <taxon>Geodiidae</taxon>
        <taxon>Geodia</taxon>
    </lineage>
</organism>
<comment type="caution">
    <text evidence="5">The sequence shown here is derived from an EMBL/GenBank/DDBJ whole genome shotgun (WGS) entry which is preliminary data.</text>
</comment>
<keyword evidence="6" id="KW-1185">Reference proteome</keyword>
<dbReference type="GO" id="GO:0005634">
    <property type="term" value="C:nucleus"/>
    <property type="evidence" value="ECO:0007669"/>
    <property type="project" value="UniProtKB-SubCell"/>
</dbReference>
<keyword evidence="3" id="KW-0677">Repeat</keyword>
<sequence>MDFETEKVKHIQAVFTSKHHRLKVPDSQFSIPVSANRRDLSSLIAHFLEGSGSDNDDGEAERETEFIIRGDLLRSSLESHLANKTVSSVSETSYICYLYLLFTLEPKSFCIHCESIYAMWRLISCISLIA</sequence>
<dbReference type="InterPro" id="IPR012972">
    <property type="entry name" value="NLE"/>
</dbReference>
<evidence type="ECO:0000259" key="4">
    <source>
        <dbReference type="Pfam" id="PF08154"/>
    </source>
</evidence>
<evidence type="ECO:0000256" key="2">
    <source>
        <dbReference type="ARBA" id="ARBA00022574"/>
    </source>
</evidence>
<dbReference type="Pfam" id="PF08154">
    <property type="entry name" value="NLE"/>
    <property type="match status" value="1"/>
</dbReference>
<dbReference type="EMBL" id="CASHTH010000195">
    <property type="protein sequence ID" value="CAI7993746.1"/>
    <property type="molecule type" value="Genomic_DNA"/>
</dbReference>
<evidence type="ECO:0000313" key="6">
    <source>
        <dbReference type="Proteomes" id="UP001174909"/>
    </source>
</evidence>
<name>A0AA35VV08_GEOBA</name>
<dbReference type="AlphaFoldDB" id="A0AA35VV08"/>
<evidence type="ECO:0000256" key="3">
    <source>
        <dbReference type="ARBA" id="ARBA00022737"/>
    </source>
</evidence>
<dbReference type="Proteomes" id="UP001174909">
    <property type="component" value="Unassembled WGS sequence"/>
</dbReference>
<feature type="domain" description="NLE" evidence="4">
    <location>
        <begin position="11"/>
        <end position="81"/>
    </location>
</feature>
<comment type="subcellular location">
    <subcellularLocation>
        <location evidence="1">Nucleus</location>
    </subcellularLocation>
</comment>
<evidence type="ECO:0000256" key="1">
    <source>
        <dbReference type="ARBA" id="ARBA00004123"/>
    </source>
</evidence>
<protein>
    <submittedName>
        <fullName evidence="5">Ribosome biogenesis protein WDR12 homolog</fullName>
    </submittedName>
</protein>
<keyword evidence="2" id="KW-0853">WD repeat</keyword>
<gene>
    <name evidence="5" type="ORF">GBAR_LOCUS1312</name>
</gene>
<reference evidence="5" key="1">
    <citation type="submission" date="2023-03" db="EMBL/GenBank/DDBJ databases">
        <authorList>
            <person name="Steffen K."/>
            <person name="Cardenas P."/>
        </authorList>
    </citation>
    <scope>NUCLEOTIDE SEQUENCE</scope>
</reference>
<feature type="non-terminal residue" evidence="5">
    <location>
        <position position="1"/>
    </location>
</feature>
<evidence type="ECO:0000313" key="5">
    <source>
        <dbReference type="EMBL" id="CAI7993746.1"/>
    </source>
</evidence>